<dbReference type="PANTHER" id="PTHR11319:SF35">
    <property type="entry name" value="OUTER MEMBRANE PROTEIN PMPC-RELATED"/>
    <property type="match status" value="1"/>
</dbReference>
<dbReference type="SMART" id="SM00710">
    <property type="entry name" value="PbH1"/>
    <property type="match status" value="6"/>
</dbReference>
<dbReference type="InterPro" id="IPR011050">
    <property type="entry name" value="Pectin_lyase_fold/virulence"/>
</dbReference>
<dbReference type="KEGG" id="arf:AR1Y2_0156"/>
<dbReference type="SUPFAM" id="SSF51126">
    <property type="entry name" value="Pectin lyase-like"/>
    <property type="match status" value="1"/>
</dbReference>
<protein>
    <submittedName>
        <fullName evidence="1">Putative extracellular nuclease</fullName>
    </submittedName>
</protein>
<evidence type="ECO:0000313" key="1">
    <source>
        <dbReference type="EMBL" id="QCP33610.1"/>
    </source>
</evidence>
<dbReference type="EMBL" id="CP040058">
    <property type="protein sequence ID" value="QCP33610.1"/>
    <property type="molecule type" value="Genomic_DNA"/>
</dbReference>
<proteinExistence type="predicted"/>
<dbReference type="InterPro" id="IPR006626">
    <property type="entry name" value="PbH1"/>
</dbReference>
<dbReference type="AlphaFoldDB" id="A0A4V1EFS6"/>
<gene>
    <name evidence="1" type="ORF">AR1Y2_0156</name>
</gene>
<reference evidence="1 2" key="1">
    <citation type="submission" date="2019-05" db="EMBL/GenBank/DDBJ databases">
        <title>Complete genome sequencing of Anaerostipes rhamnosivorans.</title>
        <authorList>
            <person name="Bui T.P.N."/>
            <person name="de Vos W.M."/>
        </authorList>
    </citation>
    <scope>NUCLEOTIDE SEQUENCE [LARGE SCALE GENOMIC DNA]</scope>
    <source>
        <strain evidence="1 2">1y2</strain>
    </source>
</reference>
<name>A0A4V1EFS6_9FIRM</name>
<evidence type="ECO:0000313" key="2">
    <source>
        <dbReference type="Proteomes" id="UP000298653"/>
    </source>
</evidence>
<accession>A0A4V1EFS6</accession>
<keyword evidence="2" id="KW-1185">Reference proteome</keyword>
<dbReference type="InterPro" id="IPR013378">
    <property type="entry name" value="InlB-like_B-rpt"/>
</dbReference>
<dbReference type="Proteomes" id="UP000298653">
    <property type="component" value="Chromosome"/>
</dbReference>
<organism evidence="1 2">
    <name type="scientific">Anaerostipes rhamnosivorans</name>
    <dbReference type="NCBI Taxonomy" id="1229621"/>
    <lineage>
        <taxon>Bacteria</taxon>
        <taxon>Bacillati</taxon>
        <taxon>Bacillota</taxon>
        <taxon>Clostridia</taxon>
        <taxon>Lachnospirales</taxon>
        <taxon>Lachnospiraceae</taxon>
        <taxon>Anaerostipes</taxon>
    </lineage>
</organism>
<dbReference type="NCBIfam" id="TIGR02543">
    <property type="entry name" value="List_Bact_rpt"/>
    <property type="match status" value="1"/>
</dbReference>
<dbReference type="PANTHER" id="PTHR11319">
    <property type="entry name" value="G PROTEIN-COUPLED RECEPTOR-RELATED"/>
    <property type="match status" value="1"/>
</dbReference>
<sequence>MAAAGHPKDYFSIQGSSLIAHNTAAHGAGIYLRSYKKQIGSTLTISGSASIENNTALGFGGGINFSGFREDQGSASALTVSGKVRISKNSASYGGGIFFHASNDEDQLDILDGAIFHENSAQENGGGLCLVSDTGASVTLSTSSVCKNNSGRKGGGLFFRNTSVDAPIRLALMNAVITSNQASSCGGGIAFLTGRSEFFFHVTDSRISGNSSASDGAGIFLRSYGTGSMNVSQTDLSQNTSGKYGGGLSFHSEAEDKTNSLSLSSTIFQHNQAESGGGLFLHSEKGSLDTNLFDCIVEENTALSENGGGILSKGPDNIVSLRGTTVISQNLAMKEGTGVYLGNGSSLVLDGGQNLYDSIFLQDKSSLLYLQTALHPNACIHLEASGYIAPDKQKAPVTIGASVSGYFGLQPSDVEKFRMPSHGFHGWEFSLNSDRTLILLAPAHYKIRYENLMGAGNPNPVSYTADSPDLVLNPPGNLPGTSFLGWYDDPFNGEQIEIIPHGSTEHHTLYARWKPETTGSNTVSTSRKRFPLSLLKRNS</sequence>